<dbReference type="AlphaFoldDB" id="A0A7M6DMU3"/>
<dbReference type="EnsemblMetazoa" id="CLYHEMT016842.1">
    <property type="protein sequence ID" value="CLYHEMP016842.1"/>
    <property type="gene ID" value="CLYHEMG016842"/>
</dbReference>
<dbReference type="GeneID" id="136819158"/>
<evidence type="ECO:0000313" key="3">
    <source>
        <dbReference type="Proteomes" id="UP000594262"/>
    </source>
</evidence>
<evidence type="ECO:0000256" key="1">
    <source>
        <dbReference type="SAM" id="SignalP"/>
    </source>
</evidence>
<keyword evidence="3" id="KW-1185">Reference proteome</keyword>
<protein>
    <submittedName>
        <fullName evidence="2">Uncharacterized protein</fullName>
    </submittedName>
</protein>
<feature type="chain" id="PRO_5029768722" evidence="1">
    <location>
        <begin position="22"/>
        <end position="222"/>
    </location>
</feature>
<name>A0A7M6DMU3_9CNID</name>
<reference evidence="2" key="1">
    <citation type="submission" date="2021-01" db="UniProtKB">
        <authorList>
            <consortium name="EnsemblMetazoa"/>
        </authorList>
    </citation>
    <scope>IDENTIFICATION</scope>
</reference>
<organism evidence="2 3">
    <name type="scientific">Clytia hemisphaerica</name>
    <dbReference type="NCBI Taxonomy" id="252671"/>
    <lineage>
        <taxon>Eukaryota</taxon>
        <taxon>Metazoa</taxon>
        <taxon>Cnidaria</taxon>
        <taxon>Hydrozoa</taxon>
        <taxon>Hydroidolina</taxon>
        <taxon>Leptothecata</taxon>
        <taxon>Obeliida</taxon>
        <taxon>Clytiidae</taxon>
        <taxon>Clytia</taxon>
    </lineage>
</organism>
<dbReference type="RefSeq" id="XP_066931464.1">
    <property type="nucleotide sequence ID" value="XM_067075363.1"/>
</dbReference>
<evidence type="ECO:0000313" key="2">
    <source>
        <dbReference type="EnsemblMetazoa" id="CLYHEMP016842.1"/>
    </source>
</evidence>
<dbReference type="Proteomes" id="UP000594262">
    <property type="component" value="Unplaced"/>
</dbReference>
<accession>A0A7M6DMU3</accession>
<keyword evidence="1" id="KW-0732">Signal</keyword>
<feature type="signal peptide" evidence="1">
    <location>
        <begin position="1"/>
        <end position="21"/>
    </location>
</feature>
<proteinExistence type="predicted"/>
<sequence length="222" mass="25088">MAFRILYAIAVVTLSFELTKATKPKKPTQKLGPENVPSNFLVSFTAVKKLDRVIEVLVQQQSGTIAQDSTPGDEKLAIRTETRDDSDNSLISREVTIVKRVNGQYTKYNYFEDASGFKSCGKTESNKFEGFFYDLLTGGVQASNSPDVYLYDDGPLDVAKGFGVRKTFNFGFRHATQPFVPIQIRTLKLYAFRRSDDKTMTLGYYYIMIPNEAYFRVPAECL</sequence>